<dbReference type="PANTHER" id="PTHR12442:SF12">
    <property type="entry name" value="DYNEIN AXONEMAL INTERMEDIATE CHAIN 4"/>
    <property type="match status" value="1"/>
</dbReference>
<evidence type="ECO:0000256" key="9">
    <source>
        <dbReference type="ARBA" id="ARBA00024190"/>
    </source>
</evidence>
<dbReference type="SMART" id="SM00320">
    <property type="entry name" value="WD40"/>
    <property type="match status" value="4"/>
</dbReference>
<evidence type="ECO:0000256" key="5">
    <source>
        <dbReference type="ARBA" id="ARBA00022846"/>
    </source>
</evidence>
<dbReference type="Gene3D" id="2.130.10.10">
    <property type="entry name" value="YVTN repeat-like/Quinoprotein amine dehydrogenase"/>
    <property type="match status" value="2"/>
</dbReference>
<evidence type="ECO:0000256" key="4">
    <source>
        <dbReference type="ARBA" id="ARBA00022737"/>
    </source>
</evidence>
<dbReference type="Proteomes" id="UP000499080">
    <property type="component" value="Unassembled WGS sequence"/>
</dbReference>
<dbReference type="InterPro" id="IPR050687">
    <property type="entry name" value="Dynein_IC"/>
</dbReference>
<dbReference type="GO" id="GO:0045503">
    <property type="term" value="F:dynein light chain binding"/>
    <property type="evidence" value="ECO:0007669"/>
    <property type="project" value="TreeGrafter"/>
</dbReference>
<sequence length="681" mass="78172">MTVKEIILDWLEEGFANVKDVQERKVSHESSLLPSIRNESGEIITPKPLFPIFLEDVELDPNFLVEYFEVIENMLLLKKDEVKNIEHLKTIGKDGFVSQLESDMKKKLNTPIDYERKNIFLSRVVFSVFELPDSLVPKTSSQYEKVLWRNNLYKRAIDLHRDYPIHFHDQNTQEGYVKLEDKSAETVPIILNDKMTLVNNYRMKEHYNEKEIVLKPPPKSFSEYINTRTKFQSYKDFIGKMQEYPSILSRIKNSLYVMEKSLNYNTYKNTLLSYNNCEPDLEDLVKSSEKDSNESSFEKIHDGSGEHVKKASSIGYKHHLRFFLQSLKDDYRVTCIECNPKNPSIFISGYGVPPSKEMDSSPRGVILCWNIHKCEHPERIYHTEEAVECVQFSRSRPYLIAVGMRYGLISVFDLRRSDSRSKVNNRLSTVRPNGTITSVRWIQKKYSLGKESEFLLAISMDGLLTSWSLGKCLDGNILRTVKRGTEFGKEQRRLFIAADAAGMCLQMKPDDSNVFILGTIEGQALQGDFNDPEEYVHVYDCHNGPVYDIQWSPGVTDIFMTCGADRKVCIWDIQRTMTSKTVLLPDITLKLAVSNIKSTLFVALTKNVIYVFDLAVHLHKPLIELNAKEEDLFSCVVFCSKNNWILVGGSSGAINLYELTNVPELPGDQSAILKETLLSEL</sequence>
<keyword evidence="14" id="KW-1185">Reference proteome</keyword>
<dbReference type="PANTHER" id="PTHR12442">
    <property type="entry name" value="DYNEIN INTERMEDIATE CHAIN"/>
    <property type="match status" value="1"/>
</dbReference>
<evidence type="ECO:0000256" key="8">
    <source>
        <dbReference type="ARBA" id="ARBA00023273"/>
    </source>
</evidence>
<dbReference type="PROSITE" id="PS50082">
    <property type="entry name" value="WD_REPEATS_2"/>
    <property type="match status" value="1"/>
</dbReference>
<dbReference type="GO" id="GO:0003341">
    <property type="term" value="P:cilium movement"/>
    <property type="evidence" value="ECO:0007669"/>
    <property type="project" value="TreeGrafter"/>
</dbReference>
<reference evidence="13 14" key="1">
    <citation type="journal article" date="2019" name="Sci. Rep.">
        <title>Orb-weaving spider Araneus ventricosus genome elucidates the spidroin gene catalogue.</title>
        <authorList>
            <person name="Kono N."/>
            <person name="Nakamura H."/>
            <person name="Ohtoshi R."/>
            <person name="Moran D.A.P."/>
            <person name="Shinohara A."/>
            <person name="Yoshida Y."/>
            <person name="Fujiwara M."/>
            <person name="Mori M."/>
            <person name="Tomita M."/>
            <person name="Arakawa K."/>
        </authorList>
    </citation>
    <scope>NUCLEOTIDE SEQUENCE [LARGE SCALE GENOMIC DNA]</scope>
</reference>
<dbReference type="AlphaFoldDB" id="A0A4Y2BRU7"/>
<feature type="repeat" description="WD" evidence="12">
    <location>
        <begin position="539"/>
        <end position="581"/>
    </location>
</feature>
<keyword evidence="2" id="KW-0963">Cytoplasm</keyword>
<evidence type="ECO:0000256" key="10">
    <source>
        <dbReference type="ARBA" id="ARBA00040002"/>
    </source>
</evidence>
<keyword evidence="3 12" id="KW-0853">WD repeat</keyword>
<evidence type="ECO:0000313" key="13">
    <source>
        <dbReference type="EMBL" id="GBL93914.1"/>
    </source>
</evidence>
<keyword evidence="4" id="KW-0677">Repeat</keyword>
<organism evidence="13 14">
    <name type="scientific">Araneus ventricosus</name>
    <name type="common">Orbweaver spider</name>
    <name type="synonym">Epeira ventricosa</name>
    <dbReference type="NCBI Taxonomy" id="182803"/>
    <lineage>
        <taxon>Eukaryota</taxon>
        <taxon>Metazoa</taxon>
        <taxon>Ecdysozoa</taxon>
        <taxon>Arthropoda</taxon>
        <taxon>Chelicerata</taxon>
        <taxon>Arachnida</taxon>
        <taxon>Araneae</taxon>
        <taxon>Araneomorphae</taxon>
        <taxon>Entelegynae</taxon>
        <taxon>Araneoidea</taxon>
        <taxon>Araneidae</taxon>
        <taxon>Araneus</taxon>
    </lineage>
</organism>
<gene>
    <name evidence="13" type="primary">WDR78</name>
    <name evidence="13" type="ORF">AVEN_76653_1</name>
</gene>
<evidence type="ECO:0000256" key="2">
    <source>
        <dbReference type="ARBA" id="ARBA00022490"/>
    </source>
</evidence>
<dbReference type="InterPro" id="IPR001680">
    <property type="entry name" value="WD40_rpt"/>
</dbReference>
<keyword evidence="7" id="KW-0206">Cytoskeleton</keyword>
<protein>
    <recommendedName>
        <fullName evidence="10">Dynein axonemal intermediate chain 4</fullName>
    </recommendedName>
    <alternativeName>
        <fullName evidence="11">WD repeat-containing protein 78</fullName>
    </alternativeName>
</protein>
<dbReference type="PROSITE" id="PS50294">
    <property type="entry name" value="WD_REPEATS_REGION"/>
    <property type="match status" value="1"/>
</dbReference>
<dbReference type="SUPFAM" id="SSF50978">
    <property type="entry name" value="WD40 repeat-like"/>
    <property type="match status" value="1"/>
</dbReference>
<proteinExistence type="predicted"/>
<name>A0A4Y2BRU7_ARAVE</name>
<dbReference type="GO" id="GO:0045504">
    <property type="term" value="F:dynein heavy chain binding"/>
    <property type="evidence" value="ECO:0007669"/>
    <property type="project" value="TreeGrafter"/>
</dbReference>
<evidence type="ECO:0000256" key="12">
    <source>
        <dbReference type="PROSITE-ProRule" id="PRU00221"/>
    </source>
</evidence>
<dbReference type="InterPro" id="IPR036322">
    <property type="entry name" value="WD40_repeat_dom_sf"/>
</dbReference>
<evidence type="ECO:0000256" key="1">
    <source>
        <dbReference type="ARBA" id="ARBA00004611"/>
    </source>
</evidence>
<comment type="subcellular location">
    <subcellularLocation>
        <location evidence="1">Cytoplasm</location>
        <location evidence="1">Cytoskeleton</location>
        <location evidence="1">Flagellum axoneme</location>
    </subcellularLocation>
    <subcellularLocation>
        <location evidence="9">Dynein axonemal particle</location>
    </subcellularLocation>
</comment>
<comment type="caution">
    <text evidence="13">The sequence shown here is derived from an EMBL/GenBank/DDBJ whole genome shotgun (WGS) entry which is preliminary data.</text>
</comment>
<evidence type="ECO:0000313" key="14">
    <source>
        <dbReference type="Proteomes" id="UP000499080"/>
    </source>
</evidence>
<keyword evidence="5" id="KW-0282">Flagellum</keyword>
<accession>A0A4Y2BRU7</accession>
<keyword evidence="8" id="KW-0966">Cell projection</keyword>
<evidence type="ECO:0000256" key="3">
    <source>
        <dbReference type="ARBA" id="ARBA00022574"/>
    </source>
</evidence>
<keyword evidence="6" id="KW-0969">Cilium</keyword>
<dbReference type="GO" id="GO:0005858">
    <property type="term" value="C:axonemal dynein complex"/>
    <property type="evidence" value="ECO:0007669"/>
    <property type="project" value="TreeGrafter"/>
</dbReference>
<evidence type="ECO:0000256" key="6">
    <source>
        <dbReference type="ARBA" id="ARBA00023069"/>
    </source>
</evidence>
<dbReference type="InterPro" id="IPR015943">
    <property type="entry name" value="WD40/YVTN_repeat-like_dom_sf"/>
</dbReference>
<evidence type="ECO:0000256" key="11">
    <source>
        <dbReference type="ARBA" id="ARBA00041557"/>
    </source>
</evidence>
<dbReference type="GO" id="GO:0120293">
    <property type="term" value="C:dynein axonemal particle"/>
    <property type="evidence" value="ECO:0007669"/>
    <property type="project" value="UniProtKB-SubCell"/>
</dbReference>
<dbReference type="Pfam" id="PF00400">
    <property type="entry name" value="WD40"/>
    <property type="match status" value="1"/>
</dbReference>
<dbReference type="OrthoDB" id="10259804at2759"/>
<dbReference type="EMBL" id="BGPR01000098">
    <property type="protein sequence ID" value="GBL93914.1"/>
    <property type="molecule type" value="Genomic_DNA"/>
</dbReference>
<evidence type="ECO:0000256" key="7">
    <source>
        <dbReference type="ARBA" id="ARBA00023212"/>
    </source>
</evidence>